<dbReference type="Pfam" id="PF17312">
    <property type="entry name" value="Helveticin_J"/>
    <property type="match status" value="1"/>
</dbReference>
<gene>
    <name evidence="3" type="ORF">DM298_00395</name>
    <name evidence="1" type="ORF">ODU72_09450</name>
    <name evidence="2" type="ORF">ODV15_10335</name>
</gene>
<evidence type="ECO:0000313" key="1">
    <source>
        <dbReference type="EMBL" id="MDB6258876.1"/>
    </source>
</evidence>
<protein>
    <submittedName>
        <fullName evidence="1 3">Bacteriocin</fullName>
    </submittedName>
</protein>
<dbReference type="RefSeq" id="WP_013436921.1">
    <property type="nucleotide sequence ID" value="NZ_CP029754.1"/>
</dbReference>
<dbReference type="GO" id="GO:0042742">
    <property type="term" value="P:defense response to bacterium"/>
    <property type="evidence" value="ECO:0007669"/>
    <property type="project" value="InterPro"/>
</dbReference>
<dbReference type="AlphaFoldDB" id="A0A5B8ED00"/>
<evidence type="ECO:0000313" key="2">
    <source>
        <dbReference type="EMBL" id="MDB6262934.1"/>
    </source>
</evidence>
<dbReference type="OMA" id="GENNKWF"/>
<reference evidence="1" key="3">
    <citation type="submission" date="2022-10" db="EMBL/GenBank/DDBJ databases">
        <authorList>
            <person name="Kostovova I."/>
            <person name="Moravkova M."/>
            <person name="Pechar R."/>
        </authorList>
    </citation>
    <scope>NUCLEOTIDE SEQUENCE</scope>
    <source>
        <strain evidence="2">M356A</strain>
        <strain evidence="1">M490A</strain>
    </source>
</reference>
<dbReference type="GeneID" id="66522871"/>
<reference evidence="1" key="2">
    <citation type="journal article" date="2022" name="Microorganisms">
        <title>Antibiotic Susceptibility, Resistance Gene Determinants and Corresponding Genomic Regions in Lactobacillus amylovorus Isolates Derived from Wild Boars and Domestic Pigs.</title>
        <authorList>
            <person name="Moravkova M."/>
            <person name="Kostovova I."/>
            <person name="Kavanova K."/>
            <person name="Pechar R."/>
            <person name="Stanek S."/>
            <person name="Brychta A."/>
            <person name="Zeman M."/>
            <person name="Kubasova T."/>
        </authorList>
    </citation>
    <scope>NUCLEOTIDE SEQUENCE</scope>
    <source>
        <strain evidence="2">M356A</strain>
        <strain evidence="1">M490A</strain>
    </source>
</reference>
<name>A0A5B8ED00_LACAM</name>
<reference evidence="3 4" key="1">
    <citation type="submission" date="2018-06" db="EMBL/GenBank/DDBJ databases">
        <title>Complete genome sequnece of Lactobacillus amylovorus PMRA3.</title>
        <authorList>
            <person name="Nam Y.-D."/>
            <person name="Chung W.-H."/>
            <person name="Park Y.S."/>
            <person name="Kang J."/>
        </authorList>
    </citation>
    <scope>NUCLEOTIDE SEQUENCE [LARGE SCALE GENOMIC DNA]</scope>
    <source>
        <strain evidence="3 4">PMRA3</strain>
    </source>
</reference>
<dbReference type="EMBL" id="CP029754">
    <property type="protein sequence ID" value="QDD69536.1"/>
    <property type="molecule type" value="Genomic_DNA"/>
</dbReference>
<sequence>MVDITNANIEKMYELNGLHEVVVQKGNVGKTYNYALQLLKQGTDAVVYRARHGRDFVKGKGKNSNVERLYLDGIHSVPANKTLQAAGGHTQTWEYANRTDSYSGASEWFIGTKPKKDPDHPSIYWDTQIARVKFSKAEYKFNTQLPRISNLNQAGRKFGLAYSGNDLVRSEAAVSPSPNYSYFLIVTVDKSGTGYFSLYNLEDVNNALDRVGTGDVNLKTDTLADQCLKAFKIKGLVKEITSLQGYDIDDNLNIYISSEAHPDQTDIYSKPRKIVKIPWEATEASEWDIIRLDNSFKLNESGYATEFEGIQVNSENDLYLTVAYHDSSDYTTRKNKIFKINW</sequence>
<accession>A0A5B8ED00</accession>
<dbReference type="InterPro" id="IPR035280">
    <property type="entry name" value="Helveticin_J"/>
</dbReference>
<proteinExistence type="predicted"/>
<dbReference type="Proteomes" id="UP000312326">
    <property type="component" value="Chromosome"/>
</dbReference>
<evidence type="ECO:0000313" key="3">
    <source>
        <dbReference type="EMBL" id="QDD69536.1"/>
    </source>
</evidence>
<dbReference type="Proteomes" id="UP001141981">
    <property type="component" value="Unassembled WGS sequence"/>
</dbReference>
<dbReference type="Proteomes" id="UP001143700">
    <property type="component" value="Unassembled WGS sequence"/>
</dbReference>
<dbReference type="EMBL" id="JAOTGU010000025">
    <property type="protein sequence ID" value="MDB6262934.1"/>
    <property type="molecule type" value="Genomic_DNA"/>
</dbReference>
<dbReference type="EMBL" id="JAOTGY010000025">
    <property type="protein sequence ID" value="MDB6258876.1"/>
    <property type="molecule type" value="Genomic_DNA"/>
</dbReference>
<organism evidence="3 4">
    <name type="scientific">Lactobacillus amylovorus</name>
    <dbReference type="NCBI Taxonomy" id="1604"/>
    <lineage>
        <taxon>Bacteria</taxon>
        <taxon>Bacillati</taxon>
        <taxon>Bacillota</taxon>
        <taxon>Bacilli</taxon>
        <taxon>Lactobacillales</taxon>
        <taxon>Lactobacillaceae</taxon>
        <taxon>Lactobacillus</taxon>
    </lineage>
</organism>
<evidence type="ECO:0000313" key="4">
    <source>
        <dbReference type="Proteomes" id="UP000312326"/>
    </source>
</evidence>